<evidence type="ECO:0000313" key="3">
    <source>
        <dbReference type="EMBL" id="VYT02592.1"/>
    </source>
</evidence>
<dbReference type="Pfam" id="PF01177">
    <property type="entry name" value="Asp_Glu_race"/>
    <property type="match status" value="1"/>
</dbReference>
<dbReference type="EC" id="5.1.1.13" evidence="3"/>
<dbReference type="PANTHER" id="PTHR21198">
    <property type="entry name" value="GLUTAMATE RACEMASE"/>
    <property type="match status" value="1"/>
</dbReference>
<sequence length="231" mass="24835">MKKSIGILGGMGPMATADLFQKIVALTKADSDNDHIRIYIDNNPQIPDRTTAILKGGEDPVPQMLDALRHLEACGADCIVMPCNTAHYFLDRLQPETKIPFISILESTAKACAAAHPGKTACILATTGTLCTGIYEKALSQEGVAYLLPGDRHREILMDGIYRIKAGERLTDPAPFQGMLEDLQAAGADYFILGCTELPLAVEQLSLSGSFVDPTLELAKAAIRFCGGEIK</sequence>
<dbReference type="InterPro" id="IPR004380">
    <property type="entry name" value="Asp_race"/>
</dbReference>
<dbReference type="PANTHER" id="PTHR21198:SF7">
    <property type="entry name" value="ASPARTATE-GLUTAMATE RACEMASE FAMILY"/>
    <property type="match status" value="1"/>
</dbReference>
<dbReference type="Gene3D" id="3.40.50.1860">
    <property type="match status" value="2"/>
</dbReference>
<keyword evidence="2 3" id="KW-0413">Isomerase</keyword>
<dbReference type="SUPFAM" id="SSF53681">
    <property type="entry name" value="Aspartate/glutamate racemase"/>
    <property type="match status" value="2"/>
</dbReference>
<dbReference type="InterPro" id="IPR001920">
    <property type="entry name" value="Asp/Glu_race"/>
</dbReference>
<dbReference type="AlphaFoldDB" id="A0A6N2TDC2"/>
<evidence type="ECO:0000256" key="1">
    <source>
        <dbReference type="ARBA" id="ARBA00007847"/>
    </source>
</evidence>
<organism evidence="3">
    <name type="scientific">uncultured Anaerotruncus sp</name>
    <dbReference type="NCBI Taxonomy" id="905011"/>
    <lineage>
        <taxon>Bacteria</taxon>
        <taxon>Bacillati</taxon>
        <taxon>Bacillota</taxon>
        <taxon>Clostridia</taxon>
        <taxon>Eubacteriales</taxon>
        <taxon>Oscillospiraceae</taxon>
        <taxon>Anaerotruncus</taxon>
        <taxon>environmental samples</taxon>
    </lineage>
</organism>
<dbReference type="GO" id="GO:0047689">
    <property type="term" value="F:aspartate racemase activity"/>
    <property type="evidence" value="ECO:0007669"/>
    <property type="project" value="UniProtKB-EC"/>
</dbReference>
<dbReference type="InterPro" id="IPR015942">
    <property type="entry name" value="Asp/Glu/hydantoin_racemase"/>
</dbReference>
<evidence type="ECO:0000256" key="2">
    <source>
        <dbReference type="ARBA" id="ARBA00023235"/>
    </source>
</evidence>
<proteinExistence type="inferred from homology"/>
<reference evidence="3" key="1">
    <citation type="submission" date="2019-11" db="EMBL/GenBank/DDBJ databases">
        <authorList>
            <person name="Feng L."/>
        </authorList>
    </citation>
    <scope>NUCLEOTIDE SEQUENCE</scope>
    <source>
        <strain evidence="3">AundefinedLFYP135</strain>
    </source>
</reference>
<protein>
    <submittedName>
        <fullName evidence="3">Aspartate racemase</fullName>
        <ecNumber evidence="3">5.1.1.13</ecNumber>
    </submittedName>
</protein>
<dbReference type="NCBIfam" id="TIGR00035">
    <property type="entry name" value="asp_race"/>
    <property type="match status" value="1"/>
</dbReference>
<gene>
    <name evidence="3" type="ORF">AULFYP135_01342</name>
</gene>
<name>A0A6N2TDC2_9FIRM</name>
<dbReference type="PROSITE" id="PS00923">
    <property type="entry name" value="ASP_GLU_RACEMASE_1"/>
    <property type="match status" value="1"/>
</dbReference>
<accession>A0A6N2TDC2</accession>
<dbReference type="EMBL" id="CACRSL010000003">
    <property type="protein sequence ID" value="VYT02592.1"/>
    <property type="molecule type" value="Genomic_DNA"/>
</dbReference>
<comment type="similarity">
    <text evidence="1">Belongs to the aspartate/glutamate racemases family.</text>
</comment>
<dbReference type="InterPro" id="IPR018187">
    <property type="entry name" value="Asp/Glu_racemase_AS_1"/>
</dbReference>